<dbReference type="Gene3D" id="3.55.10.10">
    <property type="entry name" value="Archease domain"/>
    <property type="match status" value="1"/>
</dbReference>
<feature type="domain" description="Archease" evidence="5">
    <location>
        <begin position="1"/>
        <end position="68"/>
    </location>
</feature>
<accession>A0A6B3NCT5</accession>
<keyword evidence="4" id="KW-0106">Calcium</keyword>
<sequence>MVAWLHELLYLHEIEGLGLEHLNILHLAQRALHAHITSASVWQWLKDIKAATYNNLAILSTESSFEVTTSIRCLMPKANPRQLP</sequence>
<organism evidence="6">
    <name type="scientific">Symploca sp. SIO1C4</name>
    <dbReference type="NCBI Taxonomy" id="2607765"/>
    <lineage>
        <taxon>Bacteria</taxon>
        <taxon>Bacillati</taxon>
        <taxon>Cyanobacteriota</taxon>
        <taxon>Cyanophyceae</taxon>
        <taxon>Coleofasciculales</taxon>
        <taxon>Coleofasciculaceae</taxon>
        <taxon>Symploca</taxon>
    </lineage>
</organism>
<evidence type="ECO:0000256" key="2">
    <source>
        <dbReference type="ARBA" id="ARBA00022694"/>
    </source>
</evidence>
<dbReference type="GO" id="GO:0046872">
    <property type="term" value="F:metal ion binding"/>
    <property type="evidence" value="ECO:0007669"/>
    <property type="project" value="UniProtKB-KW"/>
</dbReference>
<comment type="similarity">
    <text evidence="1">Belongs to the archease family.</text>
</comment>
<evidence type="ECO:0000256" key="1">
    <source>
        <dbReference type="ARBA" id="ARBA00007963"/>
    </source>
</evidence>
<keyword evidence="3" id="KW-0479">Metal-binding</keyword>
<keyword evidence="2" id="KW-0819">tRNA processing</keyword>
<comment type="caution">
    <text evidence="6">The sequence shown here is derived from an EMBL/GenBank/DDBJ whole genome shotgun (WGS) entry which is preliminary data.</text>
</comment>
<dbReference type="InterPro" id="IPR023572">
    <property type="entry name" value="Archease_dom"/>
</dbReference>
<dbReference type="Pfam" id="PF01951">
    <property type="entry name" value="Archease"/>
    <property type="match status" value="1"/>
</dbReference>
<dbReference type="EMBL" id="JAAHFQ010000143">
    <property type="protein sequence ID" value="NER27874.1"/>
    <property type="molecule type" value="Genomic_DNA"/>
</dbReference>
<gene>
    <name evidence="6" type="ORF">F6J89_09625</name>
</gene>
<dbReference type="AlphaFoldDB" id="A0A6B3NCT5"/>
<reference evidence="6" key="1">
    <citation type="submission" date="2019-11" db="EMBL/GenBank/DDBJ databases">
        <title>Genomic insights into an expanded diversity of filamentous marine cyanobacteria reveals the extraordinary biosynthetic potential of Moorea and Okeania.</title>
        <authorList>
            <person name="Ferreira Leao T."/>
            <person name="Wang M."/>
            <person name="Moss N."/>
            <person name="Da Silva R."/>
            <person name="Sanders J."/>
            <person name="Nurk S."/>
            <person name="Gurevich A."/>
            <person name="Humphrey G."/>
            <person name="Reher R."/>
            <person name="Zhu Q."/>
            <person name="Belda-Ferre P."/>
            <person name="Glukhov E."/>
            <person name="Rex R."/>
            <person name="Dorrestein P.C."/>
            <person name="Knight R."/>
            <person name="Pevzner P."/>
            <person name="Gerwick W.H."/>
            <person name="Gerwick L."/>
        </authorList>
    </citation>
    <scope>NUCLEOTIDE SEQUENCE</scope>
    <source>
        <strain evidence="6">SIO1C4</strain>
    </source>
</reference>
<dbReference type="GO" id="GO:0008033">
    <property type="term" value="P:tRNA processing"/>
    <property type="evidence" value="ECO:0007669"/>
    <property type="project" value="UniProtKB-KW"/>
</dbReference>
<name>A0A6B3NCT5_9CYAN</name>
<dbReference type="SUPFAM" id="SSF69819">
    <property type="entry name" value="MTH1598-like"/>
    <property type="match status" value="1"/>
</dbReference>
<evidence type="ECO:0000259" key="5">
    <source>
        <dbReference type="Pfam" id="PF01951"/>
    </source>
</evidence>
<evidence type="ECO:0000313" key="6">
    <source>
        <dbReference type="EMBL" id="NER27874.1"/>
    </source>
</evidence>
<proteinExistence type="inferred from homology"/>
<dbReference type="InterPro" id="IPR036820">
    <property type="entry name" value="Archease_dom_sf"/>
</dbReference>
<protein>
    <submittedName>
        <fullName evidence="6">Archease</fullName>
    </submittedName>
</protein>
<evidence type="ECO:0000256" key="3">
    <source>
        <dbReference type="ARBA" id="ARBA00022723"/>
    </source>
</evidence>
<evidence type="ECO:0000256" key="4">
    <source>
        <dbReference type="ARBA" id="ARBA00022837"/>
    </source>
</evidence>